<dbReference type="AlphaFoldDB" id="R6MUJ7"/>
<dbReference type="InterPro" id="IPR003362">
    <property type="entry name" value="Bact_transf"/>
</dbReference>
<dbReference type="GO" id="GO:0016780">
    <property type="term" value="F:phosphotransferase activity, for other substituted phosphate groups"/>
    <property type="evidence" value="ECO:0007669"/>
    <property type="project" value="TreeGrafter"/>
</dbReference>
<evidence type="ECO:0000313" key="5">
    <source>
        <dbReference type="EMBL" id="CDC03433.1"/>
    </source>
</evidence>
<comment type="caution">
    <text evidence="5">The sequence shown here is derived from an EMBL/GenBank/DDBJ whole genome shotgun (WGS) entry which is preliminary data.</text>
</comment>
<feature type="domain" description="Bacterial sugar transferase" evidence="4">
    <location>
        <begin position="43"/>
        <end position="221"/>
    </location>
</feature>
<name>R6MUJ7_9FIRM</name>
<dbReference type="Proteomes" id="UP000018168">
    <property type="component" value="Unassembled WGS sequence"/>
</dbReference>
<feature type="transmembrane region" description="Helical" evidence="3">
    <location>
        <begin position="48"/>
        <end position="69"/>
    </location>
</feature>
<gene>
    <name evidence="5" type="ORF">BN578_01435</name>
</gene>
<keyword evidence="5" id="KW-0808">Transferase</keyword>
<sequence>MALKEALQRGSIQSSPYQKQGNVKNSDQLHMFSENQKAYFVVKRSLDIVLSFLLLAVLSPIFIMCALAIKLESSGSVIFRQERVGRGGEPFRVYKFRTMYKHTPNNVATNQFKNPGHYITKVGKILRVTSLDELPQLLNVLKGEMSLVGPRPLILAEEKIHSQRLKRGVYSLRPGVTGYAQVNGRDLVDEESKVNLDTEYLMHISFFLDLKILLKTVAVVFSRKDYQEGCVENADAVTANKPEDANAA</sequence>
<dbReference type="Pfam" id="PF02397">
    <property type="entry name" value="Bac_transf"/>
    <property type="match status" value="1"/>
</dbReference>
<dbReference type="PANTHER" id="PTHR30576">
    <property type="entry name" value="COLANIC BIOSYNTHESIS UDP-GLUCOSE LIPID CARRIER TRANSFERASE"/>
    <property type="match status" value="1"/>
</dbReference>
<accession>R6MUJ7</accession>
<organism evidence="5 6">
    <name type="scientific">[Clostridium] leptum CAG:27</name>
    <dbReference type="NCBI Taxonomy" id="1263068"/>
    <lineage>
        <taxon>Bacteria</taxon>
        <taxon>Bacillati</taxon>
        <taxon>Bacillota</taxon>
        <taxon>Clostridia</taxon>
        <taxon>Eubacteriales</taxon>
        <taxon>Oscillospiraceae</taxon>
        <taxon>Oscillospiraceae incertae sedis</taxon>
    </lineage>
</organism>
<evidence type="ECO:0000259" key="4">
    <source>
        <dbReference type="Pfam" id="PF02397"/>
    </source>
</evidence>
<dbReference type="EMBL" id="CBEP010000005">
    <property type="protein sequence ID" value="CDC03433.1"/>
    <property type="molecule type" value="Genomic_DNA"/>
</dbReference>
<keyword evidence="3" id="KW-0472">Membrane</keyword>
<keyword evidence="3" id="KW-1133">Transmembrane helix</keyword>
<feature type="region of interest" description="Disordered" evidence="2">
    <location>
        <begin position="1"/>
        <end position="22"/>
    </location>
</feature>
<comment type="similarity">
    <text evidence="1">Belongs to the bacterial sugar transferase family.</text>
</comment>
<proteinExistence type="inferred from homology"/>
<reference evidence="5" key="1">
    <citation type="submission" date="2012-11" db="EMBL/GenBank/DDBJ databases">
        <title>Dependencies among metagenomic species, viruses, plasmids and units of genetic variation.</title>
        <authorList>
            <person name="Nielsen H.B."/>
            <person name="Almeida M."/>
            <person name="Juncker A.S."/>
            <person name="Rasmussen S."/>
            <person name="Li J."/>
            <person name="Sunagawa S."/>
            <person name="Plichta D."/>
            <person name="Gautier L."/>
            <person name="Le Chatelier E."/>
            <person name="Peletier E."/>
            <person name="Bonde I."/>
            <person name="Nielsen T."/>
            <person name="Manichanh C."/>
            <person name="Arumugam M."/>
            <person name="Batto J."/>
            <person name="Santos M.B.Q.D."/>
            <person name="Blom N."/>
            <person name="Borruel N."/>
            <person name="Burgdorf K.S."/>
            <person name="Boumezbeur F."/>
            <person name="Casellas F."/>
            <person name="Dore J."/>
            <person name="Guarner F."/>
            <person name="Hansen T."/>
            <person name="Hildebrand F."/>
            <person name="Kaas R.S."/>
            <person name="Kennedy S."/>
            <person name="Kristiansen K."/>
            <person name="Kultima J.R."/>
            <person name="Leonard P."/>
            <person name="Levenez F."/>
            <person name="Lund O."/>
            <person name="Moumen B."/>
            <person name="Le Paslier D."/>
            <person name="Pons N."/>
            <person name="Pedersen O."/>
            <person name="Prifti E."/>
            <person name="Qin J."/>
            <person name="Raes J."/>
            <person name="Tap J."/>
            <person name="Tims S."/>
            <person name="Ussery D.W."/>
            <person name="Yamada T."/>
            <person name="MetaHit consortium"/>
            <person name="Renault P."/>
            <person name="Sicheritz-Ponten T."/>
            <person name="Bork P."/>
            <person name="Wang J."/>
            <person name="Brunak S."/>
            <person name="Ehrlich S.D."/>
        </authorList>
    </citation>
    <scope>NUCLEOTIDE SEQUENCE [LARGE SCALE GENOMIC DNA]</scope>
</reference>
<evidence type="ECO:0000313" key="6">
    <source>
        <dbReference type="Proteomes" id="UP000018168"/>
    </source>
</evidence>
<protein>
    <submittedName>
        <fullName evidence="5">Bacterial sugar transferase</fullName>
    </submittedName>
</protein>
<evidence type="ECO:0000256" key="1">
    <source>
        <dbReference type="ARBA" id="ARBA00006464"/>
    </source>
</evidence>
<dbReference type="PANTHER" id="PTHR30576:SF10">
    <property type="entry name" value="SLL5057 PROTEIN"/>
    <property type="match status" value="1"/>
</dbReference>
<evidence type="ECO:0000256" key="2">
    <source>
        <dbReference type="SAM" id="MobiDB-lite"/>
    </source>
</evidence>
<keyword evidence="3" id="KW-0812">Transmembrane</keyword>
<evidence type="ECO:0000256" key="3">
    <source>
        <dbReference type="SAM" id="Phobius"/>
    </source>
</evidence>
<feature type="compositionally biased region" description="Polar residues" evidence="2">
    <location>
        <begin position="10"/>
        <end position="22"/>
    </location>
</feature>